<dbReference type="OrthoDB" id="514248at2759"/>
<dbReference type="GO" id="GO:0120048">
    <property type="term" value="F:U6 snRNA (adenine-(43)-N(6))-methyltransferase activity"/>
    <property type="evidence" value="ECO:0007669"/>
    <property type="project" value="UniProtKB-EC"/>
</dbReference>
<dbReference type="Proteomes" id="UP000728032">
    <property type="component" value="Unassembled WGS sequence"/>
</dbReference>
<dbReference type="SUPFAM" id="SSF53335">
    <property type="entry name" value="S-adenosyl-L-methionine-dependent methyltransferases"/>
    <property type="match status" value="1"/>
</dbReference>
<evidence type="ECO:0000313" key="8">
    <source>
        <dbReference type="Proteomes" id="UP000728032"/>
    </source>
</evidence>
<name>A0A7R9QXP7_9ACAR</name>
<feature type="binding site" evidence="6">
    <location>
        <position position="195"/>
    </location>
    <ligand>
        <name>S-adenosyl-L-methionine</name>
        <dbReference type="ChEBI" id="CHEBI:59789"/>
    </ligand>
</feature>
<gene>
    <name evidence="7" type="ORF">ONB1V03_LOCUS17651</name>
</gene>
<accession>A0A7R9QXP7</accession>
<feature type="non-terminal residue" evidence="7">
    <location>
        <position position="1"/>
    </location>
</feature>
<dbReference type="EMBL" id="CAJPVJ010022368">
    <property type="protein sequence ID" value="CAG2178225.1"/>
    <property type="molecule type" value="Genomic_DNA"/>
</dbReference>
<organism evidence="7">
    <name type="scientific">Oppiella nova</name>
    <dbReference type="NCBI Taxonomy" id="334625"/>
    <lineage>
        <taxon>Eukaryota</taxon>
        <taxon>Metazoa</taxon>
        <taxon>Ecdysozoa</taxon>
        <taxon>Arthropoda</taxon>
        <taxon>Chelicerata</taxon>
        <taxon>Arachnida</taxon>
        <taxon>Acari</taxon>
        <taxon>Acariformes</taxon>
        <taxon>Sarcoptiformes</taxon>
        <taxon>Oribatida</taxon>
        <taxon>Brachypylina</taxon>
        <taxon>Oppioidea</taxon>
        <taxon>Oppiidae</taxon>
        <taxon>Oppiella</taxon>
    </lineage>
</organism>
<feature type="binding site" evidence="6">
    <location>
        <position position="141"/>
    </location>
    <ligand>
        <name>S-adenosyl-L-methionine</name>
        <dbReference type="ChEBI" id="CHEBI:59789"/>
    </ligand>
</feature>
<dbReference type="PIRSF" id="PIRSF037350">
    <property type="entry name" value="Mtase_ZK1128_prd"/>
    <property type="match status" value="1"/>
</dbReference>
<keyword evidence="5 6" id="KW-0949">S-adenosyl-L-methionine</keyword>
<comment type="similarity">
    <text evidence="1">Belongs to the methyltransferase superfamily. METTL16/RlmF family.</text>
</comment>
<proteinExistence type="inferred from homology"/>
<dbReference type="InterPro" id="IPR010286">
    <property type="entry name" value="METTL16/RlmF"/>
</dbReference>
<dbReference type="EC" id="2.1.1.346" evidence="2"/>
<dbReference type="InterPro" id="IPR029063">
    <property type="entry name" value="SAM-dependent_MTases_sf"/>
</dbReference>
<protein>
    <recommendedName>
        <fullName evidence="2">U6 snRNA m(6)A methyltransferase</fullName>
        <ecNumber evidence="2">2.1.1.346</ecNumber>
    </recommendedName>
</protein>
<dbReference type="InterPro" id="IPR017182">
    <property type="entry name" value="METTL16/PsiM"/>
</dbReference>
<keyword evidence="3" id="KW-0489">Methyltransferase</keyword>
<dbReference type="PANTHER" id="PTHR13393">
    <property type="entry name" value="SAM-DEPENDENT METHYLTRANSFERASE"/>
    <property type="match status" value="1"/>
</dbReference>
<sequence>MSLNASMHSRNIYRQRPDFEVMAKTYPSFAAYVKRDLRGKVVFDYNDSHALRELTKTLLKKDFDLEVDIPSDRLIPTVPQRLNYILFVEDLVSKLRQFLVANGNGVHQELITGLDIGTGCCAVFPLIGCALNKNWSFVAIDVDPITIQSAVHNVDKNHLQQRIKVVESTEDQSFVPIIQQLSAIHGQRIHFLMTNPPFFAHNYDEECVVKNTESDAQMDFELESTESHVFASKVDQKRAFRRHKSTANTSKPIESVVSGGEVEFVSKIIDNSIELSDKVMIYSSMLGKKSSLKELKTKIKSYVENG</sequence>
<feature type="binding site" evidence="6">
    <location>
        <position position="81"/>
    </location>
    <ligand>
        <name>S-adenosyl-L-methionine</name>
        <dbReference type="ChEBI" id="CHEBI:59789"/>
    </ligand>
</feature>
<keyword evidence="8" id="KW-1185">Reference proteome</keyword>
<dbReference type="AlphaFoldDB" id="A0A7R9QXP7"/>
<evidence type="ECO:0000256" key="4">
    <source>
        <dbReference type="ARBA" id="ARBA00022679"/>
    </source>
</evidence>
<evidence type="ECO:0000256" key="5">
    <source>
        <dbReference type="ARBA" id="ARBA00022691"/>
    </source>
</evidence>
<evidence type="ECO:0000256" key="6">
    <source>
        <dbReference type="PIRSR" id="PIRSR037350-1"/>
    </source>
</evidence>
<dbReference type="GO" id="GO:0070475">
    <property type="term" value="P:rRNA base methylation"/>
    <property type="evidence" value="ECO:0007669"/>
    <property type="project" value="TreeGrafter"/>
</dbReference>
<evidence type="ECO:0000256" key="3">
    <source>
        <dbReference type="ARBA" id="ARBA00022603"/>
    </source>
</evidence>
<keyword evidence="4" id="KW-0808">Transferase</keyword>
<dbReference type="Gene3D" id="3.40.50.150">
    <property type="entry name" value="Vaccinia Virus protein VP39"/>
    <property type="match status" value="1"/>
</dbReference>
<dbReference type="Pfam" id="PF05971">
    <property type="entry name" value="Methyltransf_10"/>
    <property type="match status" value="1"/>
</dbReference>
<reference evidence="7" key="1">
    <citation type="submission" date="2020-11" db="EMBL/GenBank/DDBJ databases">
        <authorList>
            <person name="Tran Van P."/>
        </authorList>
    </citation>
    <scope>NUCLEOTIDE SEQUENCE</scope>
</reference>
<evidence type="ECO:0000313" key="7">
    <source>
        <dbReference type="EMBL" id="CAD7661089.1"/>
    </source>
</evidence>
<dbReference type="PANTHER" id="PTHR13393:SF0">
    <property type="entry name" value="RNA N6-ADENOSINE-METHYLTRANSFERASE METTL16"/>
    <property type="match status" value="1"/>
</dbReference>
<dbReference type="EMBL" id="OC937193">
    <property type="protein sequence ID" value="CAD7661089.1"/>
    <property type="molecule type" value="Genomic_DNA"/>
</dbReference>
<feature type="binding site" evidence="6">
    <location>
        <position position="117"/>
    </location>
    <ligand>
        <name>S-adenosyl-L-methionine</name>
        <dbReference type="ChEBI" id="CHEBI:59789"/>
    </ligand>
</feature>
<evidence type="ECO:0000256" key="1">
    <source>
        <dbReference type="ARBA" id="ARBA00005878"/>
    </source>
</evidence>
<dbReference type="GO" id="GO:0005634">
    <property type="term" value="C:nucleus"/>
    <property type="evidence" value="ECO:0007669"/>
    <property type="project" value="TreeGrafter"/>
</dbReference>
<evidence type="ECO:0000256" key="2">
    <source>
        <dbReference type="ARBA" id="ARBA00012166"/>
    </source>
</evidence>